<name>A0A1I1KYN3_9FLAO</name>
<accession>A0A1I1KYN3</accession>
<keyword evidence="2" id="KW-1185">Reference proteome</keyword>
<sequence length="1112" mass="125020">MKNTILIITIFYVSLFVGRGQTLNIESPHVIPPPPEASALFKSTEIPVNLSTGVPNISIPIYEIRLSDFALPISLNYNASGIRVDEMASSVGLGWALQAGGMISSSVFGSPDFDTNGYMIPGTPFGVQDRELDPIQYYSGSQWIRNDDYEHCFEVTGSSLVFGSGSPTVDAIYDTQPDIYYYNFAGSSGKFFFSRDGKANTIPFRPILIERDGFTGFSIKDENGILYIYEAAERTLTSTVTYTAQSDFAGGISNTENYGYYLTRIETPKGEYIDFSYSDISYVYDLPHSYTRYRATGNGTAGMSQDVEVRIETATTVYGKRLNSITSSRSHRVDFVYQNCARLDLPGRPSPGALTGSYALNQIQVHYGTTHNSFTLEHGYFNLSSYQPCVTTVSDPDNHRLKLLSIQKDGEPPYEFEYFGNNALPNRMAESKDHWGYYKSGGGRYPLEPQNGFYTGGNRSPNLNNTKQGVLTKMTYPTGGHSLFDYELNMARDTLSIPGSSQTRYVDIYYDEFQPIQEIDFTITPQVQPNSIQVSYMTTGTPVQANLQFNVTLYGPNSYYRVFQSEEVVVIDQIYLDQGQYTLRVEQVGAFEEGFFSMTYVEDNVTPPTTEITNVEVGGLRIRKIQDFAKAMDITPAKERVFSYTNPENSLVSSGRIANKPEYSYLYTKYIREYVSTNSTFMDRAGVFWAQNSTSIQPLSGLQGYHVQYTNVRVANEESATKGYTDFKYSFVNDLVSYITYPATMPTSYDWKRGLLMEESVYKYDAVTSLFKPVRKVNNTYKFYYTPPDYIQNHSESGAHLTPPTEPNETHVVAHIIKLRYPEARLSLNARYNAEFDITSYKLISSWYHLEETTEQIFDNNGANPVVKTRNFFYDNPVHAQLTGTEMQTNTGNILQKLTYYPDDVISVSSLGSPNLTNAQKLQVDKLKQDVLHQIARPVQVETINNGSKTVQRTNFAERNGIMLSDTIKTKKGSGVMESRLVFHAHDSNGNPLEVSMPGGPRTSYIWGYDQQYPVAKIENATRTQVESTLGVSPGYHTGSGGLNLTQGNTLRNGLPDSMVTTYTYDPLVGVTSVTDPKGNVTYYGYDAYKRLEFVKDADGYLVQEYKYNYKD</sequence>
<organism evidence="1 2">
    <name type="scientific">Flagellimonas taeanensis</name>
    <dbReference type="NCBI Taxonomy" id="1005926"/>
    <lineage>
        <taxon>Bacteria</taxon>
        <taxon>Pseudomonadati</taxon>
        <taxon>Bacteroidota</taxon>
        <taxon>Flavobacteriia</taxon>
        <taxon>Flavobacteriales</taxon>
        <taxon>Flavobacteriaceae</taxon>
        <taxon>Flagellimonas</taxon>
    </lineage>
</organism>
<evidence type="ECO:0000313" key="1">
    <source>
        <dbReference type="EMBL" id="SFC65861.1"/>
    </source>
</evidence>
<reference evidence="1 2" key="1">
    <citation type="submission" date="2016-10" db="EMBL/GenBank/DDBJ databases">
        <authorList>
            <person name="Varghese N."/>
            <person name="Submissions S."/>
        </authorList>
    </citation>
    <scope>NUCLEOTIDE SEQUENCE [LARGE SCALE GENOMIC DNA]</scope>
    <source>
        <strain evidence="1 2">DSM 26351</strain>
    </source>
</reference>
<comment type="caution">
    <text evidence="1">The sequence shown here is derived from an EMBL/GenBank/DDBJ whole genome shotgun (WGS) entry which is preliminary data.</text>
</comment>
<dbReference type="Proteomes" id="UP000198940">
    <property type="component" value="Unassembled WGS sequence"/>
</dbReference>
<gene>
    <name evidence="1" type="ORF">SAMN04487891_1182</name>
</gene>
<proteinExistence type="predicted"/>
<dbReference type="EMBL" id="FOKU01000018">
    <property type="protein sequence ID" value="SFC65861.1"/>
    <property type="molecule type" value="Genomic_DNA"/>
</dbReference>
<protein>
    <submittedName>
        <fullName evidence="1">YD repeat-containing protein</fullName>
    </submittedName>
</protein>
<evidence type="ECO:0000313" key="2">
    <source>
        <dbReference type="Proteomes" id="UP000198940"/>
    </source>
</evidence>
<dbReference type="Gene3D" id="2.180.10.10">
    <property type="entry name" value="RHS repeat-associated core"/>
    <property type="match status" value="1"/>
</dbReference>